<evidence type="ECO:0000313" key="3">
    <source>
        <dbReference type="Proteomes" id="UP000038010"/>
    </source>
</evidence>
<dbReference type="Proteomes" id="UP000038010">
    <property type="component" value="Unassembled WGS sequence"/>
</dbReference>
<sequence>MLLSSILVLSAATSQPKPLKSPQPLEANHNHDKEAQDDFNHYNHHHHQDYHHNDCHYQPHTCAAPLQGWQTELLPQGKGSRNPTGNVAPHSGIGKFIKDIGGPAGFRDDGEQFILSDEGFVTSTSTENIFTVKTSGNNNPPVGDIMIVSKEASISSNWSPLRCNGERSGALNCIANNGNRRIAQACGNFINFDSARNGNCQEVIAFSTIPTCRFQ</sequence>
<keyword evidence="3" id="KW-1185">Reference proteome</keyword>
<dbReference type="VEuPathDB" id="FungiDB:AB675_7834"/>
<organism evidence="2 3">
    <name type="scientific">Cyphellophora attinorum</name>
    <dbReference type="NCBI Taxonomy" id="1664694"/>
    <lineage>
        <taxon>Eukaryota</taxon>
        <taxon>Fungi</taxon>
        <taxon>Dikarya</taxon>
        <taxon>Ascomycota</taxon>
        <taxon>Pezizomycotina</taxon>
        <taxon>Eurotiomycetes</taxon>
        <taxon>Chaetothyriomycetidae</taxon>
        <taxon>Chaetothyriales</taxon>
        <taxon>Cyphellophoraceae</taxon>
        <taxon>Cyphellophora</taxon>
    </lineage>
</organism>
<keyword evidence="1" id="KW-0732">Signal</keyword>
<protein>
    <submittedName>
        <fullName evidence="2">Uncharacterized protein</fullName>
    </submittedName>
</protein>
<proteinExistence type="predicted"/>
<dbReference type="EMBL" id="LFJN01000010">
    <property type="protein sequence ID" value="KPI41349.1"/>
    <property type="molecule type" value="Genomic_DNA"/>
</dbReference>
<dbReference type="GeneID" id="28740112"/>
<evidence type="ECO:0000313" key="2">
    <source>
        <dbReference type="EMBL" id="KPI41349.1"/>
    </source>
</evidence>
<name>A0A0N0NNG5_9EURO</name>
<evidence type="ECO:0000256" key="1">
    <source>
        <dbReference type="SAM" id="SignalP"/>
    </source>
</evidence>
<dbReference type="AlphaFoldDB" id="A0A0N0NNG5"/>
<feature type="chain" id="PRO_5005856779" evidence="1">
    <location>
        <begin position="17"/>
        <end position="215"/>
    </location>
</feature>
<reference evidence="2 3" key="1">
    <citation type="submission" date="2015-06" db="EMBL/GenBank/DDBJ databases">
        <title>Draft genome of the ant-associated black yeast Phialophora attae CBS 131958.</title>
        <authorList>
            <person name="Moreno L.F."/>
            <person name="Stielow B.J."/>
            <person name="de Hoog S."/>
            <person name="Vicente V.A."/>
            <person name="Weiss V.A."/>
            <person name="de Vries M."/>
            <person name="Cruz L.M."/>
            <person name="Souza E.M."/>
        </authorList>
    </citation>
    <scope>NUCLEOTIDE SEQUENCE [LARGE SCALE GENOMIC DNA]</scope>
    <source>
        <strain evidence="2 3">CBS 131958</strain>
    </source>
</reference>
<comment type="caution">
    <text evidence="2">The sequence shown here is derived from an EMBL/GenBank/DDBJ whole genome shotgun (WGS) entry which is preliminary data.</text>
</comment>
<dbReference type="RefSeq" id="XP_018001312.1">
    <property type="nucleotide sequence ID" value="XM_018148232.1"/>
</dbReference>
<feature type="signal peptide" evidence="1">
    <location>
        <begin position="1"/>
        <end position="16"/>
    </location>
</feature>
<accession>A0A0N0NNG5</accession>
<gene>
    <name evidence="2" type="ORF">AB675_7834</name>
</gene>